<gene>
    <name evidence="1" type="ORF">HH303_06425</name>
</gene>
<dbReference type="SUPFAM" id="SSF51197">
    <property type="entry name" value="Clavaminate synthase-like"/>
    <property type="match status" value="1"/>
</dbReference>
<reference evidence="1 2" key="1">
    <citation type="submission" date="2020-04" db="EMBL/GenBank/DDBJ databases">
        <title>Rhodospirillaceae bacterium KN72 isolated from deep sea.</title>
        <authorList>
            <person name="Zhang D.-C."/>
        </authorList>
    </citation>
    <scope>NUCLEOTIDE SEQUENCE [LARGE SCALE GENOMIC DNA]</scope>
    <source>
        <strain evidence="1 2">KN72</strain>
    </source>
</reference>
<organism evidence="1 2">
    <name type="scientific">Pacificispira spongiicola</name>
    <dbReference type="NCBI Taxonomy" id="2729598"/>
    <lineage>
        <taxon>Bacteria</taxon>
        <taxon>Pseudomonadati</taxon>
        <taxon>Pseudomonadota</taxon>
        <taxon>Alphaproteobacteria</taxon>
        <taxon>Rhodospirillales</taxon>
        <taxon>Rhodospirillaceae</taxon>
        <taxon>Pacificispira</taxon>
    </lineage>
</organism>
<keyword evidence="2" id="KW-1185">Reference proteome</keyword>
<dbReference type="EMBL" id="JABBNT010000002">
    <property type="protein sequence ID" value="NMM44104.1"/>
    <property type="molecule type" value="Genomic_DNA"/>
</dbReference>
<comment type="caution">
    <text evidence="1">The sequence shown here is derived from an EMBL/GenBank/DDBJ whole genome shotgun (WGS) entry which is preliminary data.</text>
</comment>
<protein>
    <recommendedName>
        <fullName evidence="3">Phytanoyl-CoA dioxygenase</fullName>
    </recommendedName>
</protein>
<sequence>MLSQFLETGWVRFPFDPALRDWLTRSGPAIQATLTDPDNAEWWRYGDTWFAGVNVLPNDARGAVPGGLSLSGLAVDFVRDGLGFSGDWEPGQVSVCRSGYPRPAPDESAAVYAFRRDRDAAHIDGLLREGPDRRRFLREYHAFVLGIPATDHPAEAAPFTVWEGSHCLIGDWLRQTFTGIPPGDWDAIDLTDGYHATRKQIFDTCKRVTVAAKPGEAYLVHRHALHGMAPWPQDLGSRGIGDRTIVYFRPEPADRLSWLSDDNIRP</sequence>
<dbReference type="AlphaFoldDB" id="A0A7Y0DYS6"/>
<evidence type="ECO:0000313" key="1">
    <source>
        <dbReference type="EMBL" id="NMM44104.1"/>
    </source>
</evidence>
<dbReference type="RefSeq" id="WP_169624408.1">
    <property type="nucleotide sequence ID" value="NZ_JABBNT010000002.1"/>
</dbReference>
<name>A0A7Y0DYS6_9PROT</name>
<evidence type="ECO:0008006" key="3">
    <source>
        <dbReference type="Google" id="ProtNLM"/>
    </source>
</evidence>
<dbReference type="Proteomes" id="UP000539372">
    <property type="component" value="Unassembled WGS sequence"/>
</dbReference>
<proteinExistence type="predicted"/>
<evidence type="ECO:0000313" key="2">
    <source>
        <dbReference type="Proteomes" id="UP000539372"/>
    </source>
</evidence>
<accession>A0A7Y0DYS6</accession>